<accession>A0A5S4ZME4</accession>
<evidence type="ECO:0000313" key="2">
    <source>
        <dbReference type="EMBL" id="TYO92290.1"/>
    </source>
</evidence>
<evidence type="ECO:0000259" key="1">
    <source>
        <dbReference type="Pfam" id="PF13304"/>
    </source>
</evidence>
<gene>
    <name evidence="2" type="ORF">LX24_02919</name>
</gene>
<dbReference type="GO" id="GO:0006302">
    <property type="term" value="P:double-strand break repair"/>
    <property type="evidence" value="ECO:0007669"/>
    <property type="project" value="TreeGrafter"/>
</dbReference>
<dbReference type="Pfam" id="PF13304">
    <property type="entry name" value="AAA_21"/>
    <property type="match status" value="1"/>
</dbReference>
<dbReference type="InterPro" id="IPR022602">
    <property type="entry name" value="DUF2813"/>
</dbReference>
<dbReference type="PANTHER" id="PTHR32182:SF22">
    <property type="entry name" value="ATP-DEPENDENT ENDONUCLEASE, OLD FAMILY-RELATED"/>
    <property type="match status" value="1"/>
</dbReference>
<dbReference type="GO" id="GO:0016887">
    <property type="term" value="F:ATP hydrolysis activity"/>
    <property type="evidence" value="ECO:0007669"/>
    <property type="project" value="InterPro"/>
</dbReference>
<dbReference type="EMBL" id="VNHM01000029">
    <property type="protein sequence ID" value="TYO92290.1"/>
    <property type="molecule type" value="Genomic_DNA"/>
</dbReference>
<dbReference type="RefSeq" id="WP_166512831.1">
    <property type="nucleotide sequence ID" value="NZ_VNHM01000029.1"/>
</dbReference>
<reference evidence="2 3" key="1">
    <citation type="submission" date="2019-07" db="EMBL/GenBank/DDBJ databases">
        <title>Genomic Encyclopedia of Type Strains, Phase I: the one thousand microbial genomes (KMG-I) project.</title>
        <authorList>
            <person name="Kyrpides N."/>
        </authorList>
    </citation>
    <scope>NUCLEOTIDE SEQUENCE [LARGE SCALE GENOMIC DNA]</scope>
    <source>
        <strain evidence="2 3">DSM 6562</strain>
    </source>
</reference>
<dbReference type="InterPro" id="IPR003959">
    <property type="entry name" value="ATPase_AAA_core"/>
</dbReference>
<evidence type="ECO:0000313" key="3">
    <source>
        <dbReference type="Proteomes" id="UP000323166"/>
    </source>
</evidence>
<protein>
    <submittedName>
        <fullName evidence="2">Putative ATPase</fullName>
    </submittedName>
</protein>
<dbReference type="InterPro" id="IPR014555">
    <property type="entry name" value="RecF-like"/>
</dbReference>
<dbReference type="SUPFAM" id="SSF52540">
    <property type="entry name" value="P-loop containing nucleoside triphosphate hydrolases"/>
    <property type="match status" value="1"/>
</dbReference>
<name>A0A5S4ZME4_9FIRM</name>
<dbReference type="Gene3D" id="3.40.50.300">
    <property type="entry name" value="P-loop containing nucleotide triphosphate hydrolases"/>
    <property type="match status" value="1"/>
</dbReference>
<dbReference type="PANTHER" id="PTHR32182">
    <property type="entry name" value="DNA REPLICATION AND REPAIR PROTEIN RECF"/>
    <property type="match status" value="1"/>
</dbReference>
<dbReference type="GO" id="GO:0005524">
    <property type="term" value="F:ATP binding"/>
    <property type="evidence" value="ECO:0007669"/>
    <property type="project" value="InterPro"/>
</dbReference>
<proteinExistence type="predicted"/>
<dbReference type="AlphaFoldDB" id="A0A5S4ZME4"/>
<dbReference type="InterPro" id="IPR027417">
    <property type="entry name" value="P-loop_NTPase"/>
</dbReference>
<feature type="domain" description="ATPase AAA-type core" evidence="1">
    <location>
        <begin position="220"/>
        <end position="324"/>
    </location>
</feature>
<dbReference type="GO" id="GO:0000731">
    <property type="term" value="P:DNA synthesis involved in DNA repair"/>
    <property type="evidence" value="ECO:0007669"/>
    <property type="project" value="TreeGrafter"/>
</dbReference>
<dbReference type="PIRSF" id="PIRSF029347">
    <property type="entry name" value="RecF"/>
    <property type="match status" value="1"/>
</dbReference>
<organism evidence="2 3">
    <name type="scientific">Desulfallas thermosapovorans DSM 6562</name>
    <dbReference type="NCBI Taxonomy" id="1121431"/>
    <lineage>
        <taxon>Bacteria</taxon>
        <taxon>Bacillati</taxon>
        <taxon>Bacillota</taxon>
        <taxon>Clostridia</taxon>
        <taxon>Eubacteriales</taxon>
        <taxon>Desulfallaceae</taxon>
        <taxon>Desulfallas</taxon>
    </lineage>
</organism>
<keyword evidence="3" id="KW-1185">Reference proteome</keyword>
<sequence>MLDSIQLAGFKSIKKMDLEFSSLNVLIGANGAGKSNLIGFFQLLNYLMTGSLQLYIAENGYADALLHFGAKQTPQMSATLKFSTPAGQNIYHMRLVSAAQDTLIFADEAISFTRSGSDSEAPLVSLGSGHRESKLAGDDLNISGDMKFACNRKTAEVIKKIMQRWRVYHFHDTSKEARIKKQAYLHDNVYLKDDGGNLAAFLYSMKHNHKPHYDRIVKVIQSTAPFFGDFVLEPNALNPNYIMLNWRERGKSNVFGPHQLSDGTLRFMAMTTLLLQPKLPEAIIIDEPELGLHPYAIGILAEIMKMVSRDTQIIISTQSVSLVDHFEPKHIIVVDRVKEQSVFKKLNEKELSHWLESYTIGELWEKNVLGGRPAWI</sequence>
<dbReference type="Pfam" id="PF11398">
    <property type="entry name" value="DUF2813"/>
    <property type="match status" value="1"/>
</dbReference>
<comment type="caution">
    <text evidence="2">The sequence shown here is derived from an EMBL/GenBank/DDBJ whole genome shotgun (WGS) entry which is preliminary data.</text>
</comment>
<dbReference type="Proteomes" id="UP000323166">
    <property type="component" value="Unassembled WGS sequence"/>
</dbReference>